<dbReference type="AlphaFoldDB" id="A0A1I1LH84"/>
<keyword evidence="2" id="KW-0946">Virion</keyword>
<dbReference type="Pfam" id="PF05229">
    <property type="entry name" value="SCPU"/>
    <property type="match status" value="1"/>
</dbReference>
<dbReference type="PANTHER" id="PTHR37089:SF4">
    <property type="entry name" value="EXPORTED PROTEIN"/>
    <property type="match status" value="1"/>
</dbReference>
<organism evidence="2 3">
    <name type="scientific">Kushneria avicenniae</name>
    <dbReference type="NCBI Taxonomy" id="402385"/>
    <lineage>
        <taxon>Bacteria</taxon>
        <taxon>Pseudomonadati</taxon>
        <taxon>Pseudomonadota</taxon>
        <taxon>Gammaproteobacteria</taxon>
        <taxon>Oceanospirillales</taxon>
        <taxon>Halomonadaceae</taxon>
        <taxon>Kushneria</taxon>
    </lineage>
</organism>
<dbReference type="EMBL" id="FOLY01000005">
    <property type="protein sequence ID" value="SFC72474.1"/>
    <property type="molecule type" value="Genomic_DNA"/>
</dbReference>
<name>A0A1I1LH84_9GAMM</name>
<proteinExistence type="predicted"/>
<feature type="domain" description="Spore coat protein U/FanG" evidence="1">
    <location>
        <begin position="13"/>
        <end position="155"/>
    </location>
</feature>
<dbReference type="InterPro" id="IPR053167">
    <property type="entry name" value="Spore_coat_component"/>
</dbReference>
<gene>
    <name evidence="2" type="ORF">SAMN05421848_2465</name>
</gene>
<keyword evidence="2" id="KW-0167">Capsid protein</keyword>
<evidence type="ECO:0000313" key="3">
    <source>
        <dbReference type="Proteomes" id="UP000199046"/>
    </source>
</evidence>
<sequence length="158" mass="16771">MAGLNQYSHAAQESFDVSAIVTPGCLVQGGSAQGGRWGVLDFGRHSALSQAVVTTSLTPSESIRLQCTRGLSLSMSVNQGQHYNSGTRQLQNAEGGQVGYRLYSDSARSDELLPGQATSLMAPEDGTDLQLPLYGRLQLGPNVPPGTYTDQLVVTLSW</sequence>
<dbReference type="STRING" id="402385.SAMN05421848_2465"/>
<accession>A0A1I1LH84</accession>
<keyword evidence="3" id="KW-1185">Reference proteome</keyword>
<dbReference type="SMART" id="SM00972">
    <property type="entry name" value="SCPU"/>
    <property type="match status" value="1"/>
</dbReference>
<reference evidence="3" key="1">
    <citation type="submission" date="2016-10" db="EMBL/GenBank/DDBJ databases">
        <authorList>
            <person name="Varghese N."/>
            <person name="Submissions S."/>
        </authorList>
    </citation>
    <scope>NUCLEOTIDE SEQUENCE [LARGE SCALE GENOMIC DNA]</scope>
    <source>
        <strain evidence="3">DSM 23439</strain>
    </source>
</reference>
<protein>
    <submittedName>
        <fullName evidence="2">Spore coat protein U (SCPU) domain-containing protein</fullName>
    </submittedName>
</protein>
<evidence type="ECO:0000313" key="2">
    <source>
        <dbReference type="EMBL" id="SFC72474.1"/>
    </source>
</evidence>
<dbReference type="Proteomes" id="UP000199046">
    <property type="component" value="Unassembled WGS sequence"/>
</dbReference>
<dbReference type="InterPro" id="IPR007893">
    <property type="entry name" value="Spore_coat_U/FanG"/>
</dbReference>
<evidence type="ECO:0000259" key="1">
    <source>
        <dbReference type="Pfam" id="PF05229"/>
    </source>
</evidence>
<dbReference type="PANTHER" id="PTHR37089">
    <property type="entry name" value="PROTEIN U-RELATED"/>
    <property type="match status" value="1"/>
</dbReference>